<organism evidence="1 2">
    <name type="scientific">Caenorhabditis briggsae</name>
    <dbReference type="NCBI Taxonomy" id="6238"/>
    <lineage>
        <taxon>Eukaryota</taxon>
        <taxon>Metazoa</taxon>
        <taxon>Ecdysozoa</taxon>
        <taxon>Nematoda</taxon>
        <taxon>Chromadorea</taxon>
        <taxon>Rhabditida</taxon>
        <taxon>Rhabditina</taxon>
        <taxon>Rhabditomorpha</taxon>
        <taxon>Rhabditoidea</taxon>
        <taxon>Rhabditidae</taxon>
        <taxon>Peloderinae</taxon>
        <taxon>Caenorhabditis</taxon>
    </lineage>
</organism>
<dbReference type="AlphaFoldDB" id="A0AAE9FJR1"/>
<evidence type="ECO:0000313" key="1">
    <source>
        <dbReference type="EMBL" id="UMM43728.1"/>
    </source>
</evidence>
<dbReference type="Proteomes" id="UP000829354">
    <property type="component" value="Chromosome X"/>
</dbReference>
<accession>A0AAE9FJR1</accession>
<gene>
    <name evidence="1" type="ORF">L5515_019118</name>
</gene>
<dbReference type="EMBL" id="CP092625">
    <property type="protein sequence ID" value="UMM43728.1"/>
    <property type="molecule type" value="Genomic_DNA"/>
</dbReference>
<evidence type="ECO:0000313" key="2">
    <source>
        <dbReference type="Proteomes" id="UP000829354"/>
    </source>
</evidence>
<proteinExistence type="predicted"/>
<reference evidence="1 2" key="1">
    <citation type="submission" date="2022-04" db="EMBL/GenBank/DDBJ databases">
        <title>Chromosome-level reference genomes for two strains of Caenorhabditis briggsae: an improved platform for comparative genomics.</title>
        <authorList>
            <person name="Stevens L."/>
            <person name="Andersen E."/>
        </authorList>
    </citation>
    <scope>NUCLEOTIDE SEQUENCE [LARGE SCALE GENOMIC DNA]</scope>
    <source>
        <strain evidence="1">VX34</strain>
        <tissue evidence="1">Whole-organism</tissue>
    </source>
</reference>
<name>A0AAE9FJR1_CAEBR</name>
<protein>
    <submittedName>
        <fullName evidence="1">Uncharacterized protein</fullName>
    </submittedName>
</protein>
<keyword evidence="2" id="KW-1185">Reference proteome</keyword>
<sequence>MFGLWEKSLPTPQASTFVFPRPPVSSRSLEYSWMRGGRVAVVLAHTRYSVTSTGRQQYSTQGTLPVCPILEKSCQLDLCQHSSHLDHH</sequence>